<dbReference type="InterPro" id="IPR036388">
    <property type="entry name" value="WH-like_DNA-bd_sf"/>
</dbReference>
<dbReference type="PROSITE" id="PS51683">
    <property type="entry name" value="SAM_OMT_II"/>
    <property type="match status" value="1"/>
</dbReference>
<feature type="domain" description="O-methyltransferase dimerisation" evidence="1">
    <location>
        <begin position="59"/>
        <end position="117"/>
    </location>
</feature>
<evidence type="ECO:0000313" key="2">
    <source>
        <dbReference type="EMBL" id="KAI1880341.1"/>
    </source>
</evidence>
<sequence length="281" mass="32168">MEYTLNDALDLAAKLDDAIRNSEAINRLQDDGLRRRLREASRKLSIAPLQLALARIGVEKGIFDLLSKGDILTSADLATQTQIDPVLCRRLLRYWQSHDMISQPNNDAYKANNVTKALSSASGSSGISYFHEMISQSFWALPKFIRETGYQNPEDPNKCSWHLGHNTDLNPFPWLRANPEHMQYFLPWMATQREGLPIFLDTMNVNDEFWQKANDSTPLFVDVGGALGHQCIAVRKRYQDLQGRVILQEQGFIIDQVESHPLPEFKNVETMRYDFFTPQPI</sequence>
<reference evidence="2" key="1">
    <citation type="submission" date="2021-03" db="EMBL/GenBank/DDBJ databases">
        <title>Revisited historic fungal species revealed as producer of novel bioactive compounds through whole genome sequencing and comparative genomics.</title>
        <authorList>
            <person name="Vignolle G.A."/>
            <person name="Hochenegger N."/>
            <person name="Mach R.L."/>
            <person name="Mach-Aigner A.R."/>
            <person name="Javad Rahimi M."/>
            <person name="Salim K.A."/>
            <person name="Chan C.M."/>
            <person name="Lim L.B.L."/>
            <person name="Cai F."/>
            <person name="Druzhinina I.S."/>
            <person name="U'Ren J.M."/>
            <person name="Derntl C."/>
        </authorList>
    </citation>
    <scope>NUCLEOTIDE SEQUENCE</scope>
    <source>
        <strain evidence="2">TUCIM 5799</strain>
    </source>
</reference>
<dbReference type="EMBL" id="JAFIMR010000003">
    <property type="protein sequence ID" value="KAI1880341.1"/>
    <property type="molecule type" value="Genomic_DNA"/>
</dbReference>
<accession>A0A9P9WW60</accession>
<gene>
    <name evidence="2" type="ORF">JX265_001962</name>
</gene>
<evidence type="ECO:0000313" key="3">
    <source>
        <dbReference type="Proteomes" id="UP000829685"/>
    </source>
</evidence>
<organism evidence="2 3">
    <name type="scientific">Neoarthrinium moseri</name>
    <dbReference type="NCBI Taxonomy" id="1658444"/>
    <lineage>
        <taxon>Eukaryota</taxon>
        <taxon>Fungi</taxon>
        <taxon>Dikarya</taxon>
        <taxon>Ascomycota</taxon>
        <taxon>Pezizomycotina</taxon>
        <taxon>Sordariomycetes</taxon>
        <taxon>Xylariomycetidae</taxon>
        <taxon>Amphisphaeriales</taxon>
        <taxon>Apiosporaceae</taxon>
        <taxon>Neoarthrinium</taxon>
    </lineage>
</organism>
<dbReference type="InterPro" id="IPR029063">
    <property type="entry name" value="SAM-dependent_MTases_sf"/>
</dbReference>
<dbReference type="Gene3D" id="1.10.10.10">
    <property type="entry name" value="Winged helix-like DNA-binding domain superfamily/Winged helix DNA-binding domain"/>
    <property type="match status" value="1"/>
</dbReference>
<dbReference type="GO" id="GO:0008168">
    <property type="term" value="F:methyltransferase activity"/>
    <property type="evidence" value="ECO:0007669"/>
    <property type="project" value="InterPro"/>
</dbReference>
<keyword evidence="3" id="KW-1185">Reference proteome</keyword>
<dbReference type="Gene3D" id="3.40.50.150">
    <property type="entry name" value="Vaccinia Virus protein VP39"/>
    <property type="match status" value="1"/>
</dbReference>
<dbReference type="PANTHER" id="PTHR43712">
    <property type="entry name" value="PUTATIVE (AFU_ORTHOLOGUE AFUA_4G14580)-RELATED"/>
    <property type="match status" value="1"/>
</dbReference>
<dbReference type="Proteomes" id="UP000829685">
    <property type="component" value="Unassembled WGS sequence"/>
</dbReference>
<dbReference type="PANTHER" id="PTHR43712:SF4">
    <property type="entry name" value="O-METHYLTRANSFERASE DOMAIN-CONTAINING PROTEIN"/>
    <property type="match status" value="1"/>
</dbReference>
<dbReference type="InterPro" id="IPR016461">
    <property type="entry name" value="COMT-like"/>
</dbReference>
<proteinExistence type="predicted"/>
<comment type="caution">
    <text evidence="2">The sequence shown here is derived from an EMBL/GenBank/DDBJ whole genome shotgun (WGS) entry which is preliminary data.</text>
</comment>
<dbReference type="InterPro" id="IPR012967">
    <property type="entry name" value="COMT_dimerisation"/>
</dbReference>
<dbReference type="SUPFAM" id="SSF46785">
    <property type="entry name" value="Winged helix' DNA-binding domain"/>
    <property type="match status" value="1"/>
</dbReference>
<evidence type="ECO:0000259" key="1">
    <source>
        <dbReference type="Pfam" id="PF08100"/>
    </source>
</evidence>
<dbReference type="Pfam" id="PF08100">
    <property type="entry name" value="Dimerisation"/>
    <property type="match status" value="1"/>
</dbReference>
<dbReference type="AlphaFoldDB" id="A0A9P9WW60"/>
<dbReference type="SUPFAM" id="SSF53335">
    <property type="entry name" value="S-adenosyl-L-methionine-dependent methyltransferases"/>
    <property type="match status" value="1"/>
</dbReference>
<name>A0A9P9WW60_9PEZI</name>
<dbReference type="InterPro" id="IPR036390">
    <property type="entry name" value="WH_DNA-bd_sf"/>
</dbReference>
<protein>
    <recommendedName>
        <fullName evidence="1">O-methyltransferase dimerisation domain-containing protein</fullName>
    </recommendedName>
</protein>